<dbReference type="RefSeq" id="WP_224140352.1">
    <property type="nucleotide sequence ID" value="NZ_JAIQUM010000044.1"/>
</dbReference>
<feature type="domain" description="OmpR/PhoB-type" evidence="5">
    <location>
        <begin position="9"/>
        <end position="121"/>
    </location>
</feature>
<evidence type="ECO:0000256" key="1">
    <source>
        <dbReference type="ARBA" id="ARBA00023015"/>
    </source>
</evidence>
<dbReference type="Proteomes" id="UP001165287">
    <property type="component" value="Unassembled WGS sequence"/>
</dbReference>
<dbReference type="InterPro" id="IPR036388">
    <property type="entry name" value="WH-like_DNA-bd_sf"/>
</dbReference>
<dbReference type="EMBL" id="JAIQUM010000044">
    <property type="protein sequence ID" value="MBZ5752002.1"/>
    <property type="molecule type" value="Genomic_DNA"/>
</dbReference>
<dbReference type="Pfam" id="PF00486">
    <property type="entry name" value="Trans_reg_C"/>
    <property type="match status" value="1"/>
</dbReference>
<evidence type="ECO:0000256" key="2">
    <source>
        <dbReference type="ARBA" id="ARBA00023125"/>
    </source>
</evidence>
<proteinExistence type="predicted"/>
<evidence type="ECO:0000259" key="5">
    <source>
        <dbReference type="PROSITE" id="PS51755"/>
    </source>
</evidence>
<accession>A0ABS7UUL6</accession>
<keyword evidence="2 4" id="KW-0238">DNA-binding</keyword>
<keyword evidence="3" id="KW-0804">Transcription</keyword>
<evidence type="ECO:0000313" key="6">
    <source>
        <dbReference type="EMBL" id="MBZ5752002.1"/>
    </source>
</evidence>
<evidence type="ECO:0000256" key="3">
    <source>
        <dbReference type="ARBA" id="ARBA00023163"/>
    </source>
</evidence>
<sequence length="122" mass="14442">MSFSLKVIEETSELIPLQLEELNRRLYQPQLDSLTQHLIYQNKYYALTDKEFKLMELLLKNQFVAKDELMNHVWSERFSLDNLNPNVSSEEVNALLYRVRKKVPNPLIIETIRGKGYSLKIN</sequence>
<dbReference type="SMART" id="SM00862">
    <property type="entry name" value="Trans_reg_C"/>
    <property type="match status" value="1"/>
</dbReference>
<dbReference type="SUPFAM" id="SSF46894">
    <property type="entry name" value="C-terminal effector domain of the bipartite response regulators"/>
    <property type="match status" value="1"/>
</dbReference>
<evidence type="ECO:0000256" key="4">
    <source>
        <dbReference type="PROSITE-ProRule" id="PRU01091"/>
    </source>
</evidence>
<comment type="caution">
    <text evidence="6">The sequence shown here is derived from an EMBL/GenBank/DDBJ whole genome shotgun (WGS) entry which is preliminary data.</text>
</comment>
<name>A0ABS7UUL6_9BACI</name>
<protein>
    <submittedName>
        <fullName evidence="6">Winged helix-turn-helix domain-containing protein</fullName>
    </submittedName>
</protein>
<reference evidence="6" key="1">
    <citation type="submission" date="2024-05" db="EMBL/GenBank/DDBJ databases">
        <title>Metabacillus sp. nov., isolated from the rhizosphere soil of tomato plants.</title>
        <authorList>
            <person name="Ma R."/>
        </authorList>
    </citation>
    <scope>NUCLEOTIDE SEQUENCE</scope>
    <source>
        <strain evidence="6">DBTR6</strain>
    </source>
</reference>
<dbReference type="Gene3D" id="1.10.10.10">
    <property type="entry name" value="Winged helix-like DNA-binding domain superfamily/Winged helix DNA-binding domain"/>
    <property type="match status" value="1"/>
</dbReference>
<keyword evidence="7" id="KW-1185">Reference proteome</keyword>
<feature type="DNA-binding region" description="OmpR/PhoB-type" evidence="4">
    <location>
        <begin position="9"/>
        <end position="121"/>
    </location>
</feature>
<organism evidence="6 7">
    <name type="scientific">Metabacillus rhizolycopersici</name>
    <dbReference type="NCBI Taxonomy" id="2875709"/>
    <lineage>
        <taxon>Bacteria</taxon>
        <taxon>Bacillati</taxon>
        <taxon>Bacillota</taxon>
        <taxon>Bacilli</taxon>
        <taxon>Bacillales</taxon>
        <taxon>Bacillaceae</taxon>
        <taxon>Metabacillus</taxon>
    </lineage>
</organism>
<dbReference type="CDD" id="cd00383">
    <property type="entry name" value="trans_reg_C"/>
    <property type="match status" value="1"/>
</dbReference>
<dbReference type="InterPro" id="IPR016032">
    <property type="entry name" value="Sig_transdc_resp-reg_C-effctor"/>
</dbReference>
<keyword evidence="1" id="KW-0805">Transcription regulation</keyword>
<dbReference type="InterPro" id="IPR001867">
    <property type="entry name" value="OmpR/PhoB-type_DNA-bd"/>
</dbReference>
<gene>
    <name evidence="6" type="ORF">K9V48_17535</name>
</gene>
<evidence type="ECO:0000313" key="7">
    <source>
        <dbReference type="Proteomes" id="UP001165287"/>
    </source>
</evidence>
<dbReference type="PROSITE" id="PS51755">
    <property type="entry name" value="OMPR_PHOB"/>
    <property type="match status" value="1"/>
</dbReference>